<dbReference type="Proteomes" id="UP000192050">
    <property type="component" value="Chromosome"/>
</dbReference>
<keyword evidence="1" id="KW-0460">Magnesium</keyword>
<dbReference type="PANTHER" id="PTHR35901">
    <property type="entry name" value="RIBONUCLEASE VAPC3"/>
    <property type="match status" value="1"/>
</dbReference>
<dbReference type="Gene3D" id="3.40.50.1010">
    <property type="entry name" value="5'-nuclease"/>
    <property type="match status" value="1"/>
</dbReference>
<dbReference type="OrthoDB" id="168412at2157"/>
<dbReference type="Pfam" id="PF01850">
    <property type="entry name" value="PIN"/>
    <property type="match status" value="1"/>
</dbReference>
<protein>
    <submittedName>
        <fullName evidence="3">PIN-domain RNase, VapC-type toxin</fullName>
    </submittedName>
</protein>
<organism evidence="3 4">
    <name type="scientific">Ferroplasma acidiphilum</name>
    <dbReference type="NCBI Taxonomy" id="74969"/>
    <lineage>
        <taxon>Archaea</taxon>
        <taxon>Methanobacteriati</taxon>
        <taxon>Thermoplasmatota</taxon>
        <taxon>Thermoplasmata</taxon>
        <taxon>Thermoplasmatales</taxon>
        <taxon>Ferroplasmaceae</taxon>
        <taxon>Ferroplasma</taxon>
    </lineage>
</organism>
<dbReference type="InterPro" id="IPR002716">
    <property type="entry name" value="PIN_dom"/>
</dbReference>
<dbReference type="STRING" id="74969.FAD_0958"/>
<evidence type="ECO:0000313" key="3">
    <source>
        <dbReference type="EMBL" id="ARD84841.1"/>
    </source>
</evidence>
<sequence length="143" mass="16327">MKGNIDYTFVVDTSSLFNLFFIDSKNIVLEIMHKSFILDLTFYELGSVFVKGNDNHIKNLNKTEITELINNIEKLISGINVIRIQPEHISGIMHISFSTGLTFYDSSYVFYSKNLNLPLLTDDKEINSKAKKLGINVMKVDDL</sequence>
<dbReference type="KEGG" id="fai:FAD_0958"/>
<name>A0A1V0N409_9ARCH</name>
<dbReference type="PANTHER" id="PTHR35901:SF1">
    <property type="entry name" value="EXONUCLEASE VAPC9"/>
    <property type="match status" value="1"/>
</dbReference>
<evidence type="ECO:0000313" key="4">
    <source>
        <dbReference type="Proteomes" id="UP000192050"/>
    </source>
</evidence>
<evidence type="ECO:0000259" key="2">
    <source>
        <dbReference type="Pfam" id="PF01850"/>
    </source>
</evidence>
<proteinExistence type="predicted"/>
<dbReference type="GeneID" id="31676459"/>
<reference evidence="3 4" key="1">
    <citation type="submission" date="2011-10" db="EMBL/GenBank/DDBJ databases">
        <title>Metabolic and evolutionary patterns in the extreme acidophile Ferroplasma acidiphilum.</title>
        <authorList>
            <person name="Golyshina O.V."/>
            <person name="Kozyavkin S.A."/>
            <person name="Tatusov R.L."/>
            <person name="Slesarev A.I."/>
            <person name="Golyshin P.N."/>
        </authorList>
    </citation>
    <scope>NUCLEOTIDE SEQUENCE [LARGE SCALE GENOMIC DNA]</scope>
    <source>
        <strain evidence="4">Y</strain>
    </source>
</reference>
<dbReference type="SUPFAM" id="SSF88723">
    <property type="entry name" value="PIN domain-like"/>
    <property type="match status" value="1"/>
</dbReference>
<dbReference type="InterPro" id="IPR044153">
    <property type="entry name" value="PIN_Pae0151-like"/>
</dbReference>
<dbReference type="EMBL" id="CP015363">
    <property type="protein sequence ID" value="ARD84841.1"/>
    <property type="molecule type" value="Genomic_DNA"/>
</dbReference>
<feature type="domain" description="PIN" evidence="2">
    <location>
        <begin position="10"/>
        <end position="131"/>
    </location>
</feature>
<evidence type="ECO:0000256" key="1">
    <source>
        <dbReference type="ARBA" id="ARBA00022842"/>
    </source>
</evidence>
<dbReference type="InterPro" id="IPR029060">
    <property type="entry name" value="PIN-like_dom_sf"/>
</dbReference>
<dbReference type="AlphaFoldDB" id="A0A1V0N409"/>
<dbReference type="RefSeq" id="WP_081142236.1">
    <property type="nucleotide sequence ID" value="NZ_CP015363.1"/>
</dbReference>
<dbReference type="InterPro" id="IPR051619">
    <property type="entry name" value="TypeII_TA_RNase_PINc/VapC"/>
</dbReference>
<keyword evidence="4" id="KW-1185">Reference proteome</keyword>
<dbReference type="CDD" id="cd09873">
    <property type="entry name" value="PIN_Pae0151-like"/>
    <property type="match status" value="1"/>
</dbReference>
<gene>
    <name evidence="3" type="ORF">FAD_0958</name>
</gene>
<accession>A0A1V0N409</accession>